<reference evidence="2 3" key="1">
    <citation type="journal article" date="2019" name="Int. J. Syst. Evol. Microbiol.">
        <title>The Global Catalogue of Microorganisms (GCM) 10K type strain sequencing project: providing services to taxonomists for standard genome sequencing and annotation.</title>
        <authorList>
            <consortium name="The Broad Institute Genomics Platform"/>
            <consortium name="The Broad Institute Genome Sequencing Center for Infectious Disease"/>
            <person name="Wu L."/>
            <person name="Ma J."/>
        </authorList>
    </citation>
    <scope>NUCLEOTIDE SEQUENCE [LARGE SCALE GENOMIC DNA]</scope>
    <source>
        <strain evidence="2 3">JCM 14232</strain>
    </source>
</reference>
<dbReference type="EMBL" id="BAAADA010000190">
    <property type="protein sequence ID" value="GAA0492896.1"/>
    <property type="molecule type" value="Genomic_DNA"/>
</dbReference>
<proteinExistence type="predicted"/>
<keyword evidence="1" id="KW-0812">Transmembrane</keyword>
<feature type="transmembrane region" description="Helical" evidence="1">
    <location>
        <begin position="51"/>
        <end position="70"/>
    </location>
</feature>
<sequence>MIFKLKSIDSKFTYLMLLTVILVSYLVVDFTIIAHLFIIGTWALLEMPIQILLLKLFSWVGLFVFKVLFFKKFEYLGVVKND</sequence>
<evidence type="ECO:0000313" key="3">
    <source>
        <dbReference type="Proteomes" id="UP001410648"/>
    </source>
</evidence>
<name>A0ABN1BAZ1_9LACT</name>
<keyword evidence="3" id="KW-1185">Reference proteome</keyword>
<accession>A0ABN1BAZ1</accession>
<comment type="caution">
    <text evidence="2">The sequence shown here is derived from an EMBL/GenBank/DDBJ whole genome shotgun (WGS) entry which is preliminary data.</text>
</comment>
<gene>
    <name evidence="2" type="ORF">GCM10008936_19920</name>
</gene>
<protein>
    <submittedName>
        <fullName evidence="2">Uncharacterized protein</fullName>
    </submittedName>
</protein>
<keyword evidence="1" id="KW-0472">Membrane</keyword>
<feature type="transmembrane region" description="Helical" evidence="1">
    <location>
        <begin position="12"/>
        <end position="45"/>
    </location>
</feature>
<dbReference type="Proteomes" id="UP001410648">
    <property type="component" value="Unassembled WGS sequence"/>
</dbReference>
<keyword evidence="1" id="KW-1133">Transmembrane helix</keyword>
<evidence type="ECO:0000313" key="2">
    <source>
        <dbReference type="EMBL" id="GAA0492896.1"/>
    </source>
</evidence>
<organism evidence="2 3">
    <name type="scientific">Alkalibacterium indicireducens</name>
    <dbReference type="NCBI Taxonomy" id="398758"/>
    <lineage>
        <taxon>Bacteria</taxon>
        <taxon>Bacillati</taxon>
        <taxon>Bacillota</taxon>
        <taxon>Bacilli</taxon>
        <taxon>Lactobacillales</taxon>
        <taxon>Carnobacteriaceae</taxon>
        <taxon>Alkalibacterium</taxon>
    </lineage>
</organism>
<evidence type="ECO:0000256" key="1">
    <source>
        <dbReference type="SAM" id="Phobius"/>
    </source>
</evidence>